<dbReference type="Gene3D" id="3.40.50.2300">
    <property type="match status" value="1"/>
</dbReference>
<dbReference type="PANTHER" id="PTHR45339:SF1">
    <property type="entry name" value="HYBRID SIGNAL TRANSDUCTION HISTIDINE KINASE J"/>
    <property type="match status" value="1"/>
</dbReference>
<dbReference type="Proteomes" id="UP000594468">
    <property type="component" value="Chromosome"/>
</dbReference>
<name>A0A7S8E7F8_9CHLR</name>
<keyword evidence="1 3" id="KW-0597">Phosphoprotein</keyword>
<feature type="domain" description="Response regulatory" evidence="4">
    <location>
        <begin position="3"/>
        <end position="119"/>
    </location>
</feature>
<keyword evidence="6" id="KW-1185">Reference proteome</keyword>
<dbReference type="SMART" id="SM00448">
    <property type="entry name" value="REC"/>
    <property type="match status" value="1"/>
</dbReference>
<dbReference type="InterPro" id="IPR001789">
    <property type="entry name" value="Sig_transdc_resp-reg_receiver"/>
</dbReference>
<dbReference type="InterPro" id="IPR011006">
    <property type="entry name" value="CheY-like_superfamily"/>
</dbReference>
<dbReference type="PROSITE" id="PS50110">
    <property type="entry name" value="RESPONSE_REGULATORY"/>
    <property type="match status" value="1"/>
</dbReference>
<dbReference type="PANTHER" id="PTHR45339">
    <property type="entry name" value="HYBRID SIGNAL TRANSDUCTION HISTIDINE KINASE J"/>
    <property type="match status" value="1"/>
</dbReference>
<evidence type="ECO:0000313" key="5">
    <source>
        <dbReference type="EMBL" id="QPC81744.1"/>
    </source>
</evidence>
<dbReference type="KEGG" id="pmet:G4Y79_18935"/>
<dbReference type="SUPFAM" id="SSF52172">
    <property type="entry name" value="CheY-like"/>
    <property type="match status" value="1"/>
</dbReference>
<reference evidence="5 6" key="1">
    <citation type="submission" date="2020-02" db="EMBL/GenBank/DDBJ databases">
        <authorList>
            <person name="Zheng R.K."/>
            <person name="Sun C.M."/>
        </authorList>
    </citation>
    <scope>NUCLEOTIDE SEQUENCE [LARGE SCALE GENOMIC DNA]</scope>
    <source>
        <strain evidence="6">rifampicinis</strain>
    </source>
</reference>
<proteinExistence type="predicted"/>
<accession>A0A7S8E7F8</accession>
<evidence type="ECO:0000256" key="3">
    <source>
        <dbReference type="PROSITE-ProRule" id="PRU00169"/>
    </source>
</evidence>
<keyword evidence="2" id="KW-0902">Two-component regulatory system</keyword>
<dbReference type="AlphaFoldDB" id="A0A7S8E7F8"/>
<protein>
    <submittedName>
        <fullName evidence="5">Response regulator</fullName>
    </submittedName>
</protein>
<gene>
    <name evidence="5" type="ORF">G4Y79_18935</name>
</gene>
<evidence type="ECO:0000259" key="4">
    <source>
        <dbReference type="PROSITE" id="PS50110"/>
    </source>
</evidence>
<dbReference type="EMBL" id="CP062983">
    <property type="protein sequence ID" value="QPC81744.1"/>
    <property type="molecule type" value="Genomic_DNA"/>
</dbReference>
<sequence>MKRVLVVEDNEDNLTLMLDVLGSLELDVITATDGDQGVALAQQERPDLILMDLSLPRMDGWTATRIIKADETLRDIPVIALTAHAMVGDKERALQAGCDDYLPKPLNLKELAQKLSQYIG</sequence>
<dbReference type="RefSeq" id="WP_195169815.1">
    <property type="nucleotide sequence ID" value="NZ_CP062983.1"/>
</dbReference>
<evidence type="ECO:0000256" key="2">
    <source>
        <dbReference type="ARBA" id="ARBA00023012"/>
    </source>
</evidence>
<feature type="modified residue" description="4-aspartylphosphate" evidence="3">
    <location>
        <position position="52"/>
    </location>
</feature>
<dbReference type="Pfam" id="PF00072">
    <property type="entry name" value="Response_reg"/>
    <property type="match status" value="1"/>
</dbReference>
<evidence type="ECO:0000256" key="1">
    <source>
        <dbReference type="ARBA" id="ARBA00022553"/>
    </source>
</evidence>
<dbReference type="GO" id="GO:0000160">
    <property type="term" value="P:phosphorelay signal transduction system"/>
    <property type="evidence" value="ECO:0007669"/>
    <property type="project" value="UniProtKB-KW"/>
</dbReference>
<evidence type="ECO:0000313" key="6">
    <source>
        <dbReference type="Proteomes" id="UP000594468"/>
    </source>
</evidence>
<organism evidence="5 6">
    <name type="scientific">Phototrophicus methaneseepsis</name>
    <dbReference type="NCBI Taxonomy" id="2710758"/>
    <lineage>
        <taxon>Bacteria</taxon>
        <taxon>Bacillati</taxon>
        <taxon>Chloroflexota</taxon>
        <taxon>Candidatus Thermofontia</taxon>
        <taxon>Phototrophicales</taxon>
        <taxon>Phototrophicaceae</taxon>
        <taxon>Phototrophicus</taxon>
    </lineage>
</organism>